<evidence type="ECO:0000313" key="2">
    <source>
        <dbReference type="Proteomes" id="UP000013111"/>
    </source>
</evidence>
<accession>A0A831A382</accession>
<dbReference type="AlphaFoldDB" id="A0A831A382"/>
<protein>
    <submittedName>
        <fullName evidence="1">Uncharacterized protein</fullName>
    </submittedName>
</protein>
<proteinExistence type="predicted"/>
<sequence>MLLILAFTEKELINNQAISDAGTWQHSVILPWIIEV</sequence>
<evidence type="ECO:0000313" key="1">
    <source>
        <dbReference type="EMBL" id="CCO92435.1"/>
    </source>
</evidence>
<dbReference type="Proteomes" id="UP000013111">
    <property type="component" value="Unassembled WGS sequence"/>
</dbReference>
<comment type="caution">
    <text evidence="1">The sequence shown here is derived from an EMBL/GenBank/DDBJ whole genome shotgun (WGS) entry which is preliminary data.</text>
</comment>
<organism evidence="1 2">
    <name type="scientific">Erwinia amylovora NBRC 12687 = CFBP 1232</name>
    <dbReference type="NCBI Taxonomy" id="1219359"/>
    <lineage>
        <taxon>Bacteria</taxon>
        <taxon>Pseudomonadati</taxon>
        <taxon>Pseudomonadota</taxon>
        <taxon>Gammaproteobacteria</taxon>
        <taxon>Enterobacterales</taxon>
        <taxon>Erwiniaceae</taxon>
        <taxon>Erwinia</taxon>
    </lineage>
</organism>
<name>A0A831A382_ERWAM</name>
<gene>
    <name evidence="1" type="ORF">BN437_0470</name>
</gene>
<reference evidence="1 2" key="2">
    <citation type="submission" date="2013-04" db="EMBL/GenBank/DDBJ databases">
        <title>Comparative genomics of 12 strains of Erwinia amylovora identifies a pan-genome with a large conserved core and provides insights into host specificity.</title>
        <authorList>
            <person name="Mann R.A."/>
            <person name="Smits T.H.M."/>
            <person name="Buehlmann A."/>
            <person name="Blom J."/>
            <person name="Goesmann A."/>
            <person name="Frey J.E."/>
            <person name="Plummer K.M."/>
            <person name="Beer S.V."/>
            <person name="Luck J."/>
            <person name="Duffy B."/>
            <person name="Rodoni B."/>
        </authorList>
    </citation>
    <scope>NUCLEOTIDE SEQUENCE [LARGE SCALE GENOMIC DNA]</scope>
    <source>
        <strain evidence="2">CFBP 1232</strain>
    </source>
</reference>
<reference evidence="1 2" key="1">
    <citation type="submission" date="2012-11" db="EMBL/GenBank/DDBJ databases">
        <authorList>
            <person name="Linke B."/>
        </authorList>
    </citation>
    <scope>NUCLEOTIDE SEQUENCE [LARGE SCALE GENOMIC DNA]</scope>
    <source>
        <strain evidence="2">CFBP 1232</strain>
    </source>
</reference>
<dbReference type="EMBL" id="CAPB01000006">
    <property type="protein sequence ID" value="CCO92435.1"/>
    <property type="molecule type" value="Genomic_DNA"/>
</dbReference>